<evidence type="ECO:0000313" key="3">
    <source>
        <dbReference type="Proteomes" id="UP000077266"/>
    </source>
</evidence>
<dbReference type="InterPro" id="IPR029058">
    <property type="entry name" value="AB_hydrolase_fold"/>
</dbReference>
<dbReference type="Pfam" id="PF00561">
    <property type="entry name" value="Abhydrolase_1"/>
    <property type="match status" value="1"/>
</dbReference>
<evidence type="ECO:0000313" key="2">
    <source>
        <dbReference type="EMBL" id="KZV91495.1"/>
    </source>
</evidence>
<reference evidence="2 3" key="1">
    <citation type="journal article" date="2016" name="Mol. Biol. Evol.">
        <title>Comparative Genomics of Early-Diverging Mushroom-Forming Fungi Provides Insights into the Origins of Lignocellulose Decay Capabilities.</title>
        <authorList>
            <person name="Nagy L.G."/>
            <person name="Riley R."/>
            <person name="Tritt A."/>
            <person name="Adam C."/>
            <person name="Daum C."/>
            <person name="Floudas D."/>
            <person name="Sun H."/>
            <person name="Yadav J.S."/>
            <person name="Pangilinan J."/>
            <person name="Larsson K.H."/>
            <person name="Matsuura K."/>
            <person name="Barry K."/>
            <person name="Labutti K."/>
            <person name="Kuo R."/>
            <person name="Ohm R.A."/>
            <person name="Bhattacharya S.S."/>
            <person name="Shirouzu T."/>
            <person name="Yoshinaga Y."/>
            <person name="Martin F.M."/>
            <person name="Grigoriev I.V."/>
            <person name="Hibbett D.S."/>
        </authorList>
    </citation>
    <scope>NUCLEOTIDE SEQUENCE [LARGE SCALE GENOMIC DNA]</scope>
    <source>
        <strain evidence="2 3">HHB12029</strain>
    </source>
</reference>
<dbReference type="STRING" id="1314781.A0A165H5T7"/>
<dbReference type="InterPro" id="IPR000073">
    <property type="entry name" value="AB_hydrolase_1"/>
</dbReference>
<dbReference type="Proteomes" id="UP000077266">
    <property type="component" value="Unassembled WGS sequence"/>
</dbReference>
<keyword evidence="3" id="KW-1185">Reference proteome</keyword>
<accession>A0A165H5T7</accession>
<dbReference type="InParanoid" id="A0A165H5T7"/>
<dbReference type="OrthoDB" id="19657at2759"/>
<dbReference type="InterPro" id="IPR050266">
    <property type="entry name" value="AB_hydrolase_sf"/>
</dbReference>
<proteinExistence type="predicted"/>
<gene>
    <name evidence="2" type="ORF">EXIGLDRAFT_648195</name>
</gene>
<feature type="domain" description="AB hydrolase-1" evidence="1">
    <location>
        <begin position="38"/>
        <end position="198"/>
    </location>
</feature>
<sequence>MTRTVKAKTSHGTVKFNYCIATPTDNDAAAVDPSLPTVLFLHPVYIAMKIFQPQFGDANVRRFNLVSTDLLSHGLTEGKVPAKYGQKDAAADVVAFMDANKLPPCIIFGLSMGTIIGIQLALSYPEKVKGLFLVSPLGSEEPEDVAEGRRQIHDTWCEAFKGKNVDQEAISDSVFGALQLGFNSKPSSLVNAMVEIIVPQALNNWGPKKLDDFETITVKFFTERKGYTNDQLTKLRNIPVFLVHCLDDIAYSPQYLMKFANQLKESGVNTTIQDVDGAPHFGSVTHFTTVNPLLVQFVLDQWKGPAVPPAQTGSVVSPFEVHLRKAGWTGYESDDE</sequence>
<dbReference type="GO" id="GO:0016787">
    <property type="term" value="F:hydrolase activity"/>
    <property type="evidence" value="ECO:0007669"/>
    <property type="project" value="UniProtKB-KW"/>
</dbReference>
<dbReference type="PANTHER" id="PTHR43798">
    <property type="entry name" value="MONOACYLGLYCEROL LIPASE"/>
    <property type="match status" value="1"/>
</dbReference>
<dbReference type="EMBL" id="KV426026">
    <property type="protein sequence ID" value="KZV91495.1"/>
    <property type="molecule type" value="Genomic_DNA"/>
</dbReference>
<dbReference type="Gene3D" id="3.40.50.1820">
    <property type="entry name" value="alpha/beta hydrolase"/>
    <property type="match status" value="1"/>
</dbReference>
<dbReference type="AlphaFoldDB" id="A0A165H5T7"/>
<evidence type="ECO:0000259" key="1">
    <source>
        <dbReference type="Pfam" id="PF00561"/>
    </source>
</evidence>
<keyword evidence="2" id="KW-0378">Hydrolase</keyword>
<dbReference type="SUPFAM" id="SSF53474">
    <property type="entry name" value="alpha/beta-Hydrolases"/>
    <property type="match status" value="1"/>
</dbReference>
<protein>
    <submittedName>
        <fullName evidence="2">Alpha/beta-hydrolase</fullName>
    </submittedName>
</protein>
<organism evidence="2 3">
    <name type="scientific">Exidia glandulosa HHB12029</name>
    <dbReference type="NCBI Taxonomy" id="1314781"/>
    <lineage>
        <taxon>Eukaryota</taxon>
        <taxon>Fungi</taxon>
        <taxon>Dikarya</taxon>
        <taxon>Basidiomycota</taxon>
        <taxon>Agaricomycotina</taxon>
        <taxon>Agaricomycetes</taxon>
        <taxon>Auriculariales</taxon>
        <taxon>Exidiaceae</taxon>
        <taxon>Exidia</taxon>
    </lineage>
</organism>
<name>A0A165H5T7_EXIGL</name>